<feature type="transmembrane region" description="Helical" evidence="1">
    <location>
        <begin position="89"/>
        <end position="112"/>
    </location>
</feature>
<evidence type="ECO:0000313" key="2">
    <source>
        <dbReference type="EMBL" id="MBB6455372.1"/>
    </source>
</evidence>
<proteinExistence type="predicted"/>
<dbReference type="AlphaFoldDB" id="A0A841QAZ2"/>
<reference evidence="2 3" key="1">
    <citation type="submission" date="2020-08" db="EMBL/GenBank/DDBJ databases">
        <title>Genomic Encyclopedia of Type Strains, Phase IV (KMG-IV): sequencing the most valuable type-strain genomes for metagenomic binning, comparative biology and taxonomic classification.</title>
        <authorList>
            <person name="Goeker M."/>
        </authorList>
    </citation>
    <scope>NUCLEOTIDE SEQUENCE [LARGE SCALE GENOMIC DNA]</scope>
    <source>
        <strain evidence="2 3">DSM 19612</strain>
    </source>
</reference>
<dbReference type="Proteomes" id="UP000581688">
    <property type="component" value="Unassembled WGS sequence"/>
</dbReference>
<sequence length="149" mass="17309">MGYHFKESDFEKYVNDSLRLDEKEAIEDHLTECDECFAQYMAVMEDWSIPYTTTESFTDDVIAQIEMMQPSMSRKTKSISPKEQRRKTVYHYFLAAGLTIILMFSGVFQFMFNLSEQIELDKEPISEQLLNGASGILLTDTDREGEDNE</sequence>
<protein>
    <submittedName>
        <fullName evidence="2">Putative anti-sigma-YlaC factor YlaD</fullName>
    </submittedName>
</protein>
<name>A0A841QAZ2_9BACI</name>
<dbReference type="RefSeq" id="WP_174497928.1">
    <property type="nucleotide sequence ID" value="NZ_CADDWK010000023.1"/>
</dbReference>
<comment type="caution">
    <text evidence="2">The sequence shown here is derived from an EMBL/GenBank/DDBJ whole genome shotgun (WGS) entry which is preliminary data.</text>
</comment>
<evidence type="ECO:0000256" key="1">
    <source>
        <dbReference type="SAM" id="Phobius"/>
    </source>
</evidence>
<keyword evidence="3" id="KW-1185">Reference proteome</keyword>
<dbReference type="EMBL" id="JACHGH010000020">
    <property type="protein sequence ID" value="MBB6455372.1"/>
    <property type="molecule type" value="Genomic_DNA"/>
</dbReference>
<accession>A0A841QAZ2</accession>
<keyword evidence="1" id="KW-1133">Transmembrane helix</keyword>
<keyword evidence="1" id="KW-0812">Transmembrane</keyword>
<evidence type="ECO:0000313" key="3">
    <source>
        <dbReference type="Proteomes" id="UP000581688"/>
    </source>
</evidence>
<gene>
    <name evidence="2" type="ORF">HNQ94_003872</name>
</gene>
<keyword evidence="1" id="KW-0472">Membrane</keyword>
<organism evidence="2 3">
    <name type="scientific">Salirhabdus euzebyi</name>
    <dbReference type="NCBI Taxonomy" id="394506"/>
    <lineage>
        <taxon>Bacteria</taxon>
        <taxon>Bacillati</taxon>
        <taxon>Bacillota</taxon>
        <taxon>Bacilli</taxon>
        <taxon>Bacillales</taxon>
        <taxon>Bacillaceae</taxon>
        <taxon>Salirhabdus</taxon>
    </lineage>
</organism>